<feature type="transmembrane region" description="Helical" evidence="6">
    <location>
        <begin position="327"/>
        <end position="349"/>
    </location>
</feature>
<dbReference type="EMBL" id="DSGB01000003">
    <property type="protein sequence ID" value="HER95403.1"/>
    <property type="molecule type" value="Genomic_DNA"/>
</dbReference>
<feature type="transmembrane region" description="Helical" evidence="6">
    <location>
        <begin position="457"/>
        <end position="475"/>
    </location>
</feature>
<evidence type="ECO:0000256" key="2">
    <source>
        <dbReference type="ARBA" id="ARBA00022475"/>
    </source>
</evidence>
<feature type="domain" description="Na+/H+ antiporter NhaC-like C-terminal" evidence="7">
    <location>
        <begin position="156"/>
        <end position="473"/>
    </location>
</feature>
<evidence type="ECO:0000256" key="4">
    <source>
        <dbReference type="ARBA" id="ARBA00022989"/>
    </source>
</evidence>
<dbReference type="InterPro" id="IPR018461">
    <property type="entry name" value="Na/H_Antiport_NhaC-like_C"/>
</dbReference>
<keyword evidence="5 6" id="KW-0472">Membrane</keyword>
<feature type="transmembrane region" description="Helical" evidence="6">
    <location>
        <begin position="369"/>
        <end position="388"/>
    </location>
</feature>
<feature type="transmembrane region" description="Helical" evidence="6">
    <location>
        <begin position="65"/>
        <end position="89"/>
    </location>
</feature>
<feature type="transmembrane region" description="Helical" evidence="6">
    <location>
        <begin position="109"/>
        <end position="134"/>
    </location>
</feature>
<accession>A0A7V2AZA6</accession>
<keyword evidence="3 6" id="KW-0812">Transmembrane</keyword>
<dbReference type="GO" id="GO:0005886">
    <property type="term" value="C:plasma membrane"/>
    <property type="evidence" value="ECO:0007669"/>
    <property type="project" value="UniProtKB-SubCell"/>
</dbReference>
<dbReference type="AlphaFoldDB" id="A0A7V2AZA6"/>
<keyword evidence="2" id="KW-1003">Cell membrane</keyword>
<feature type="transmembrane region" description="Helical" evidence="6">
    <location>
        <begin position="6"/>
        <end position="32"/>
    </location>
</feature>
<evidence type="ECO:0000256" key="3">
    <source>
        <dbReference type="ARBA" id="ARBA00022692"/>
    </source>
</evidence>
<dbReference type="PANTHER" id="PTHR43478">
    <property type="entry name" value="NA+/H+ ANTIPORTER-RELATED"/>
    <property type="match status" value="1"/>
</dbReference>
<feature type="transmembrane region" description="Helical" evidence="6">
    <location>
        <begin position="155"/>
        <end position="177"/>
    </location>
</feature>
<evidence type="ECO:0000259" key="7">
    <source>
        <dbReference type="Pfam" id="PF03553"/>
    </source>
</evidence>
<sequence length="476" mass="49938">MDGLVLLPPVVAIVLALWTREVYLSLLIGLWLGTTLLEGGNPLEGLRRLGDEVVAVFADAGNTRVVIFCLLVGGLVALVQASGGVQGFIAWAQRRGWGATRRSAELLAWSVGMLIFVESSITSLVTGAVGRPFFDQLRLPREKLAFYCDATSAPVCMMIPLNGWGAYVLGLLAAQGITTGAVGLLAHSLLYNVFCWLIIVFALFLAWTGWGFGPMRKAEQRAAATGQVLRPGARPLMAEEVAGMTPVENAPCHARDFLIPLAVMVGMIFVGLWATGQGNLMAGSGSTAVFWAVSVAMAVAMGLYALPRPLGGGRPVLSLTQGMSIALRGMGGLVGVTVLVVLAFALGQVSRALEMGPYLVGLIHPDWPVWWLPALVFLIGCFVSFTLGSSWATFAMLIPVALPLAEGLGLPLPLMLGAVLSGGVFGDYASPLSDTTIISSMAAACDHVDHVNTQLPYALLIGGIALVVFLVLGALG</sequence>
<name>A0A7V2AZA6_RHOMR</name>
<evidence type="ECO:0000256" key="5">
    <source>
        <dbReference type="ARBA" id="ARBA00023136"/>
    </source>
</evidence>
<dbReference type="Pfam" id="PF03553">
    <property type="entry name" value="Na_H_antiporter"/>
    <property type="match status" value="1"/>
</dbReference>
<gene>
    <name evidence="8" type="ORF">ENO59_02625</name>
</gene>
<proteinExistence type="predicted"/>
<dbReference type="PANTHER" id="PTHR43478:SF1">
    <property type="entry name" value="NA+_H+ ANTIPORTER NHAC-LIKE C-TERMINAL DOMAIN-CONTAINING PROTEIN"/>
    <property type="match status" value="1"/>
</dbReference>
<comment type="subcellular location">
    <subcellularLocation>
        <location evidence="1">Cell membrane</location>
        <topology evidence="1">Multi-pass membrane protein</topology>
    </subcellularLocation>
</comment>
<keyword evidence="4 6" id="KW-1133">Transmembrane helix</keyword>
<protein>
    <submittedName>
        <fullName evidence="8">Sodium:proton antiporter</fullName>
    </submittedName>
</protein>
<feature type="transmembrane region" description="Helical" evidence="6">
    <location>
        <begin position="257"/>
        <end position="276"/>
    </location>
</feature>
<feature type="transmembrane region" description="Helical" evidence="6">
    <location>
        <begin position="400"/>
        <end position="425"/>
    </location>
</feature>
<feature type="transmembrane region" description="Helical" evidence="6">
    <location>
        <begin position="189"/>
        <end position="212"/>
    </location>
</feature>
<evidence type="ECO:0000313" key="8">
    <source>
        <dbReference type="EMBL" id="HER95403.1"/>
    </source>
</evidence>
<comment type="caution">
    <text evidence="8">The sequence shown here is derived from an EMBL/GenBank/DDBJ whole genome shotgun (WGS) entry which is preliminary data.</text>
</comment>
<evidence type="ECO:0000256" key="1">
    <source>
        <dbReference type="ARBA" id="ARBA00004651"/>
    </source>
</evidence>
<feature type="transmembrane region" description="Helical" evidence="6">
    <location>
        <begin position="288"/>
        <end position="306"/>
    </location>
</feature>
<reference evidence="8" key="1">
    <citation type="journal article" date="2020" name="mSystems">
        <title>Genome- and Community-Level Interaction Insights into Carbon Utilization and Element Cycling Functions of Hydrothermarchaeota in Hydrothermal Sediment.</title>
        <authorList>
            <person name="Zhou Z."/>
            <person name="Liu Y."/>
            <person name="Xu W."/>
            <person name="Pan J."/>
            <person name="Luo Z.H."/>
            <person name="Li M."/>
        </authorList>
    </citation>
    <scope>NUCLEOTIDE SEQUENCE [LARGE SCALE GENOMIC DNA]</scope>
    <source>
        <strain evidence="8">SpSt-143</strain>
    </source>
</reference>
<evidence type="ECO:0000256" key="6">
    <source>
        <dbReference type="SAM" id="Phobius"/>
    </source>
</evidence>
<organism evidence="8">
    <name type="scientific">Rhodothermus marinus</name>
    <name type="common">Rhodothermus obamensis</name>
    <dbReference type="NCBI Taxonomy" id="29549"/>
    <lineage>
        <taxon>Bacteria</taxon>
        <taxon>Pseudomonadati</taxon>
        <taxon>Rhodothermota</taxon>
        <taxon>Rhodothermia</taxon>
        <taxon>Rhodothermales</taxon>
        <taxon>Rhodothermaceae</taxon>
        <taxon>Rhodothermus</taxon>
    </lineage>
</organism>